<dbReference type="PANTHER" id="PTHR42693:SF53">
    <property type="entry name" value="ENDO-4-O-SULFATASE"/>
    <property type="match status" value="1"/>
</dbReference>
<proteinExistence type="inferred from homology"/>
<dbReference type="InterPro" id="IPR000917">
    <property type="entry name" value="Sulfatase_N"/>
</dbReference>
<comment type="similarity">
    <text evidence="1">Belongs to the sulfatase family.</text>
</comment>
<keyword evidence="2" id="KW-0378">Hydrolase</keyword>
<dbReference type="EMBL" id="PDUD01000037">
    <property type="protein sequence ID" value="PHN02723.1"/>
    <property type="molecule type" value="Genomic_DNA"/>
</dbReference>
<dbReference type="PROSITE" id="PS51257">
    <property type="entry name" value="PROKAR_LIPOPROTEIN"/>
    <property type="match status" value="1"/>
</dbReference>
<sequence length="566" mass="64091">MSRIFFLVLMTLLLACGRSAIKEEPVLQATGLAHPQLGEPVNILWLVAEDISPYLPMFGDSTIATPNLSWLASEGVCYDNVFASTPVCAPARAAIATGLYANRLGANHMRTGPWYSSNVSPEAIAIATRNSPEGMVPYEAVPPPEVKMLSEYLRRVGYYCTNNAKEDYQFRKPVTAWDESSNRAHWRNGPKGQPFFSVFNFEVTHESRIWSKAKDSLWVAADQPVPVPPYLPDTEIGRQDIRRMYSNIKEMDAQVGEILQQLRDDGLLEKTIIVWYSDHGGPLPRQKRLLFDSGLKVPMIIRFPGRQFAGERDDRLISFVDFAPTTLSLAGIAPPDYMDGQAFLGHYAAETDRAYIFAAADRFGPSYDNNRAVRDKRFKYIRYYHPEKPRFLHTAYRDQMPIMQELYHLRDAGELTAAQALWFRETKPEEELFDTQADPHEIHDLAGDPAYAEKLQELRAACDQWVEDIQDKNLMLEPELIQQFWPDMKQPQTAEPIVSATNGLFELSCSTPGASIGYKFLDPGQEPGLHNWRVYTEAFALPEGKEVVVVAHRIGYSASEMVRRSQ</sequence>
<name>A0A2D0N4L1_FLAN2</name>
<evidence type="ECO:0000259" key="3">
    <source>
        <dbReference type="Pfam" id="PF00884"/>
    </source>
</evidence>
<dbReference type="Pfam" id="PF00884">
    <property type="entry name" value="Sulfatase"/>
    <property type="match status" value="1"/>
</dbReference>
<dbReference type="Gene3D" id="3.40.720.10">
    <property type="entry name" value="Alkaline Phosphatase, subunit A"/>
    <property type="match status" value="1"/>
</dbReference>
<dbReference type="OrthoDB" id="9789742at2"/>
<dbReference type="InterPro" id="IPR050738">
    <property type="entry name" value="Sulfatase"/>
</dbReference>
<keyword evidence="5" id="KW-1185">Reference proteome</keyword>
<evidence type="ECO:0000256" key="1">
    <source>
        <dbReference type="ARBA" id="ARBA00008779"/>
    </source>
</evidence>
<evidence type="ECO:0000256" key="2">
    <source>
        <dbReference type="ARBA" id="ARBA00022801"/>
    </source>
</evidence>
<dbReference type="Proteomes" id="UP000223913">
    <property type="component" value="Unassembled WGS sequence"/>
</dbReference>
<dbReference type="CDD" id="cd16027">
    <property type="entry name" value="SGSH"/>
    <property type="match status" value="1"/>
</dbReference>
<reference evidence="4 5" key="1">
    <citation type="submission" date="2017-10" db="EMBL/GenBank/DDBJ databases">
        <title>The draft genome sequence of Lewinella nigricans NBRC 102662.</title>
        <authorList>
            <person name="Wang K."/>
        </authorList>
    </citation>
    <scope>NUCLEOTIDE SEQUENCE [LARGE SCALE GENOMIC DNA]</scope>
    <source>
        <strain evidence="4 5">NBRC 102662</strain>
    </source>
</reference>
<protein>
    <submittedName>
        <fullName evidence="4">Sulfatase</fullName>
    </submittedName>
</protein>
<dbReference type="SUPFAM" id="SSF53649">
    <property type="entry name" value="Alkaline phosphatase-like"/>
    <property type="match status" value="1"/>
</dbReference>
<dbReference type="AlphaFoldDB" id="A0A2D0N4L1"/>
<gene>
    <name evidence="4" type="ORF">CRP01_30535</name>
</gene>
<dbReference type="RefSeq" id="WP_099153865.1">
    <property type="nucleotide sequence ID" value="NZ_PDUD01000037.1"/>
</dbReference>
<dbReference type="InterPro" id="IPR017850">
    <property type="entry name" value="Alkaline_phosphatase_core_sf"/>
</dbReference>
<comment type="caution">
    <text evidence="4">The sequence shown here is derived from an EMBL/GenBank/DDBJ whole genome shotgun (WGS) entry which is preliminary data.</text>
</comment>
<dbReference type="PANTHER" id="PTHR42693">
    <property type="entry name" value="ARYLSULFATASE FAMILY MEMBER"/>
    <property type="match status" value="1"/>
</dbReference>
<feature type="domain" description="Sulfatase N-terminal" evidence="3">
    <location>
        <begin position="42"/>
        <end position="332"/>
    </location>
</feature>
<accession>A0A2D0N4L1</accession>
<evidence type="ECO:0000313" key="4">
    <source>
        <dbReference type="EMBL" id="PHN02723.1"/>
    </source>
</evidence>
<dbReference type="GO" id="GO:0004065">
    <property type="term" value="F:arylsulfatase activity"/>
    <property type="evidence" value="ECO:0007669"/>
    <property type="project" value="TreeGrafter"/>
</dbReference>
<organism evidence="4 5">
    <name type="scientific">Flavilitoribacter nigricans (strain ATCC 23147 / DSM 23189 / NBRC 102662 / NCIMB 1420 / SS-2)</name>
    <name type="common">Lewinella nigricans</name>
    <dbReference type="NCBI Taxonomy" id="1122177"/>
    <lineage>
        <taxon>Bacteria</taxon>
        <taxon>Pseudomonadati</taxon>
        <taxon>Bacteroidota</taxon>
        <taxon>Saprospiria</taxon>
        <taxon>Saprospirales</taxon>
        <taxon>Lewinellaceae</taxon>
        <taxon>Flavilitoribacter</taxon>
    </lineage>
</organism>
<evidence type="ECO:0000313" key="5">
    <source>
        <dbReference type="Proteomes" id="UP000223913"/>
    </source>
</evidence>